<reference evidence="1" key="1">
    <citation type="submission" date="2022-09" db="EMBL/GenBank/DDBJ databases">
        <title>Novel Mycoplasma species identified in domestic and wild animals.</title>
        <authorList>
            <person name="Volokhov D.V."/>
            <person name="Furtak V.A."/>
            <person name="Zagorodnyaya T.A."/>
        </authorList>
    </citation>
    <scope>NUCLEOTIDE SEQUENCE</scope>
    <source>
        <strain evidence="1">Oakley</strain>
    </source>
</reference>
<name>A0ABT2Y5F5_9MOLU</name>
<evidence type="ECO:0000313" key="1">
    <source>
        <dbReference type="EMBL" id="MCV2231692.1"/>
    </source>
</evidence>
<organism evidence="1 2">
    <name type="scientific">Paracholeplasma manati</name>
    <dbReference type="NCBI Taxonomy" id="591373"/>
    <lineage>
        <taxon>Bacteria</taxon>
        <taxon>Bacillati</taxon>
        <taxon>Mycoplasmatota</taxon>
        <taxon>Mollicutes</taxon>
        <taxon>Acholeplasmatales</taxon>
        <taxon>Acholeplasmataceae</taxon>
        <taxon>Paracholeplasma</taxon>
    </lineage>
</organism>
<protein>
    <recommendedName>
        <fullName evidence="3">Phospholipid/glycerol acyltransferase domain-containing protein</fullName>
    </recommendedName>
</protein>
<comment type="caution">
    <text evidence="1">The sequence shown here is derived from an EMBL/GenBank/DDBJ whole genome shotgun (WGS) entry which is preliminary data.</text>
</comment>
<gene>
    <name evidence="1" type="ORF">N7548_02520</name>
</gene>
<dbReference type="EMBL" id="JAOVQM010000002">
    <property type="protein sequence ID" value="MCV2231692.1"/>
    <property type="molecule type" value="Genomic_DNA"/>
</dbReference>
<keyword evidence="2" id="KW-1185">Reference proteome</keyword>
<sequence length="411" mass="48099">MKKLDRTPFNMDKKPVRERRVLMPLAWALSFPSTWKRKLKINKENMEGLKPPYLLLCTHHAFIDFKVTTVATFPTRLNWVVAIDGFLFGEYLLRSVGAICKRKFINDLKLVKHIKYTLDDLKGVVALYPEARYSLIGTTAILPDSLGKLCKMLNVPVVVLNMHGNYLTQPQWNLDMRKVPLAADMTQIIFQDEIKDLSIDVINERIRKAFEYDEYKWQKENKIKIDFKDRMKNIHKVLYQCPSCLTEHQMNSAENRIWCEACGKTYEQDEYGVLKATTGDTEFPHIPDWYEFEREQVRQQILNGTYRVEDEVRIESLPNAKGFHVLGDGKMVHDTHGFWVTGYFDPNFDLIREPLSLYGLHIEYNYKNRGDAIDISTPDDSFWIFPKTKKDIVTKLHFGVEELYKLAKKKG</sequence>
<accession>A0ABT2Y5F5</accession>
<evidence type="ECO:0000313" key="2">
    <source>
        <dbReference type="Proteomes" id="UP001177160"/>
    </source>
</evidence>
<dbReference type="RefSeq" id="WP_263607833.1">
    <property type="nucleotide sequence ID" value="NZ_JAOVQM010000002.1"/>
</dbReference>
<evidence type="ECO:0008006" key="3">
    <source>
        <dbReference type="Google" id="ProtNLM"/>
    </source>
</evidence>
<proteinExistence type="predicted"/>
<dbReference type="Proteomes" id="UP001177160">
    <property type="component" value="Unassembled WGS sequence"/>
</dbReference>